<reference evidence="8" key="1">
    <citation type="journal article" date="2019" name="Int. J. Syst. Evol. Microbiol.">
        <title>The Global Catalogue of Microorganisms (GCM) 10K type strain sequencing project: providing services to taxonomists for standard genome sequencing and annotation.</title>
        <authorList>
            <consortium name="The Broad Institute Genomics Platform"/>
            <consortium name="The Broad Institute Genome Sequencing Center for Infectious Disease"/>
            <person name="Wu L."/>
            <person name="Ma J."/>
        </authorList>
    </citation>
    <scope>NUCLEOTIDE SEQUENCE [LARGE SCALE GENOMIC DNA]</scope>
    <source>
        <strain evidence="8">JCM 6886</strain>
    </source>
</reference>
<evidence type="ECO:0000256" key="3">
    <source>
        <dbReference type="ARBA" id="ARBA00022692"/>
    </source>
</evidence>
<accession>A0ABP3D6K4</accession>
<dbReference type="PANTHER" id="PTHR21716:SF16">
    <property type="entry name" value="BLL1467 PROTEIN"/>
    <property type="match status" value="1"/>
</dbReference>
<evidence type="ECO:0000256" key="5">
    <source>
        <dbReference type="ARBA" id="ARBA00023136"/>
    </source>
</evidence>
<keyword evidence="4 6" id="KW-1133">Transmembrane helix</keyword>
<comment type="subcellular location">
    <subcellularLocation>
        <location evidence="1">Membrane</location>
        <topology evidence="1">Multi-pass membrane protein</topology>
    </subcellularLocation>
</comment>
<protein>
    <submittedName>
        <fullName evidence="7">AI-2E family transporter</fullName>
    </submittedName>
</protein>
<feature type="transmembrane region" description="Helical" evidence="6">
    <location>
        <begin position="259"/>
        <end position="289"/>
    </location>
</feature>
<evidence type="ECO:0000256" key="4">
    <source>
        <dbReference type="ARBA" id="ARBA00022989"/>
    </source>
</evidence>
<gene>
    <name evidence="7" type="ORF">GCM10008964_14730</name>
</gene>
<dbReference type="PANTHER" id="PTHR21716">
    <property type="entry name" value="TRANSMEMBRANE PROTEIN"/>
    <property type="match status" value="1"/>
</dbReference>
<evidence type="ECO:0000256" key="2">
    <source>
        <dbReference type="ARBA" id="ARBA00009773"/>
    </source>
</evidence>
<feature type="transmembrane region" description="Helical" evidence="6">
    <location>
        <begin position="301"/>
        <end position="319"/>
    </location>
</feature>
<keyword evidence="5 6" id="KW-0472">Membrane</keyword>
<feature type="transmembrane region" description="Helical" evidence="6">
    <location>
        <begin position="331"/>
        <end position="357"/>
    </location>
</feature>
<feature type="transmembrane region" description="Helical" evidence="6">
    <location>
        <begin position="231"/>
        <end position="253"/>
    </location>
</feature>
<feature type="transmembrane region" description="Helical" evidence="6">
    <location>
        <begin position="56"/>
        <end position="73"/>
    </location>
</feature>
<evidence type="ECO:0000256" key="6">
    <source>
        <dbReference type="SAM" id="Phobius"/>
    </source>
</evidence>
<evidence type="ECO:0000313" key="8">
    <source>
        <dbReference type="Proteomes" id="UP001501476"/>
    </source>
</evidence>
<name>A0ABP3D6K4_9GAMM</name>
<proteinExistence type="inferred from homology"/>
<keyword evidence="8" id="KW-1185">Reference proteome</keyword>
<feature type="transmembrane region" description="Helical" evidence="6">
    <location>
        <begin position="179"/>
        <end position="201"/>
    </location>
</feature>
<dbReference type="Pfam" id="PF01594">
    <property type="entry name" value="AI-2E_transport"/>
    <property type="match status" value="1"/>
</dbReference>
<feature type="transmembrane region" description="Helical" evidence="6">
    <location>
        <begin position="33"/>
        <end position="50"/>
    </location>
</feature>
<organism evidence="7 8">
    <name type="scientific">Methylophaga marina</name>
    <dbReference type="NCBI Taxonomy" id="45495"/>
    <lineage>
        <taxon>Bacteria</taxon>
        <taxon>Pseudomonadati</taxon>
        <taxon>Pseudomonadota</taxon>
        <taxon>Gammaproteobacteria</taxon>
        <taxon>Thiotrichales</taxon>
        <taxon>Piscirickettsiaceae</taxon>
        <taxon>Methylophaga</taxon>
    </lineage>
</organism>
<dbReference type="InterPro" id="IPR002549">
    <property type="entry name" value="AI-2E-like"/>
</dbReference>
<dbReference type="EMBL" id="BAAADG010000005">
    <property type="protein sequence ID" value="GAA0224132.1"/>
    <property type="molecule type" value="Genomic_DNA"/>
</dbReference>
<sequence>MSDDIQNNHTMPADASPELVSNNMPATNIFKSSSHWAIVGIFLLLLLGSVAHARDFLVPVALGVLLALVFSPVRRFLERRRLPPAISAFIIVSGLMTLIGLGLSTLADPVQSWIKEAPTIGFKIEQKLRGANQSAKEVIDAGKQIERIASLENETEQVQKVSPREPGVLVKLATSVPEILAQMVFTLVLLFFLLASGDMFYEKLVHIMPTFKDKRNAVRISYDIERKLSNYLFTITLINAVLGIAVGVSMWLLGMPNAILFGVLAFALNFVPYLGAIVGVVIAALVGLLTFDHTVTALLPALAYLTLTIIEGQLATPYFVGRRLEMNPVVIFLSVALWAWLWSIVGMLVAVPLLVAVRTFCEHIPSLQAFGTFLSARGSENFHPENADTET</sequence>
<comment type="caution">
    <text evidence="7">The sequence shown here is derived from an EMBL/GenBank/DDBJ whole genome shotgun (WGS) entry which is preliminary data.</text>
</comment>
<dbReference type="Proteomes" id="UP001501476">
    <property type="component" value="Unassembled WGS sequence"/>
</dbReference>
<evidence type="ECO:0000256" key="1">
    <source>
        <dbReference type="ARBA" id="ARBA00004141"/>
    </source>
</evidence>
<dbReference type="RefSeq" id="WP_286304108.1">
    <property type="nucleotide sequence ID" value="NZ_AP027741.1"/>
</dbReference>
<evidence type="ECO:0000313" key="7">
    <source>
        <dbReference type="EMBL" id="GAA0224132.1"/>
    </source>
</evidence>
<feature type="transmembrane region" description="Helical" evidence="6">
    <location>
        <begin position="85"/>
        <end position="107"/>
    </location>
</feature>
<comment type="similarity">
    <text evidence="2">Belongs to the autoinducer-2 exporter (AI-2E) (TC 2.A.86) family.</text>
</comment>
<keyword evidence="3 6" id="KW-0812">Transmembrane</keyword>